<evidence type="ECO:0000256" key="7">
    <source>
        <dbReference type="PIRSR" id="PIRSR601765-1"/>
    </source>
</evidence>
<proteinExistence type="inferred from homology"/>
<feature type="binding site" evidence="7">
    <location>
        <position position="58"/>
    </location>
    <ligand>
        <name>Zn(2+)</name>
        <dbReference type="ChEBI" id="CHEBI:29105"/>
    </ligand>
</feature>
<evidence type="ECO:0000256" key="1">
    <source>
        <dbReference type="ARBA" id="ARBA00006217"/>
    </source>
</evidence>
<evidence type="ECO:0000256" key="5">
    <source>
        <dbReference type="ARBA" id="ARBA00023239"/>
    </source>
</evidence>
<dbReference type="EC" id="4.2.1.1" evidence="2 8"/>
<feature type="binding site" evidence="7">
    <location>
        <position position="113"/>
    </location>
    <ligand>
        <name>Zn(2+)</name>
        <dbReference type="ChEBI" id="CHEBI:29105"/>
    </ligand>
</feature>
<name>A0A1E5RNE7_9ASCO</name>
<comment type="function">
    <text evidence="8">Reversible hydration of carbon dioxide.</text>
</comment>
<sequence length="211" mass="24001">MCTMCEPTAPFKLTHSSSLDDYLSNNQVWSSNMQQTYPTLFTEYNSKGQDPHTLFIGCGDSRYNENCLGVLPGEVFTLKTVGNNINTGDLTTMSTLEFSVIYLKVNKIVIMGHTDCGAIKSCSDSNVYNNLSSNLHQYLKPINDLINEKRPELSELNEHEQMKQFSIYNIKKQYKTLTEIPLIKEYLENEKLEIMTLLYNVDTGLIEPVVC</sequence>
<evidence type="ECO:0000256" key="3">
    <source>
        <dbReference type="ARBA" id="ARBA00022723"/>
    </source>
</evidence>
<dbReference type="OrthoDB" id="10248475at2759"/>
<dbReference type="FunCoup" id="A0A1E5RNE7">
    <property type="interactions" value="107"/>
</dbReference>
<dbReference type="Pfam" id="PF00484">
    <property type="entry name" value="Pro_CA"/>
    <property type="match status" value="1"/>
</dbReference>
<keyword evidence="10" id="KW-1185">Reference proteome</keyword>
<dbReference type="GO" id="GO:0034599">
    <property type="term" value="P:cellular response to oxidative stress"/>
    <property type="evidence" value="ECO:0007669"/>
    <property type="project" value="TreeGrafter"/>
</dbReference>
<comment type="cofactor">
    <cofactor evidence="7">
        <name>Zn(2+)</name>
        <dbReference type="ChEBI" id="CHEBI:29105"/>
    </cofactor>
    <text evidence="7">Binds 1 zinc ion per subunit.</text>
</comment>
<feature type="binding site" evidence="7">
    <location>
        <position position="116"/>
    </location>
    <ligand>
        <name>Zn(2+)</name>
        <dbReference type="ChEBI" id="CHEBI:29105"/>
    </ligand>
</feature>
<dbReference type="InParanoid" id="A0A1E5RNE7"/>
<dbReference type="GO" id="GO:0071244">
    <property type="term" value="P:cellular response to carbon dioxide"/>
    <property type="evidence" value="ECO:0007669"/>
    <property type="project" value="TreeGrafter"/>
</dbReference>
<dbReference type="Proteomes" id="UP000095728">
    <property type="component" value="Unassembled WGS sequence"/>
</dbReference>
<dbReference type="Gene3D" id="3.40.1050.10">
    <property type="entry name" value="Carbonic anhydrase"/>
    <property type="match status" value="1"/>
</dbReference>
<keyword evidence="4 7" id="KW-0862">Zinc</keyword>
<dbReference type="PANTHER" id="PTHR11002:SF76">
    <property type="entry name" value="CARBONIC ANHYDRASE"/>
    <property type="match status" value="1"/>
</dbReference>
<organism evidence="9 10">
    <name type="scientific">Hanseniaspora osmophila</name>
    <dbReference type="NCBI Taxonomy" id="56408"/>
    <lineage>
        <taxon>Eukaryota</taxon>
        <taxon>Fungi</taxon>
        <taxon>Dikarya</taxon>
        <taxon>Ascomycota</taxon>
        <taxon>Saccharomycotina</taxon>
        <taxon>Saccharomycetes</taxon>
        <taxon>Saccharomycodales</taxon>
        <taxon>Saccharomycodaceae</taxon>
        <taxon>Hanseniaspora</taxon>
    </lineage>
</organism>
<dbReference type="STRING" id="56408.A0A1E5RNE7"/>
<dbReference type="GO" id="GO:0008270">
    <property type="term" value="F:zinc ion binding"/>
    <property type="evidence" value="ECO:0007669"/>
    <property type="project" value="UniProtKB-UniRule"/>
</dbReference>
<comment type="catalytic activity">
    <reaction evidence="6 8">
        <text>hydrogencarbonate + H(+) = CO2 + H2O</text>
        <dbReference type="Rhea" id="RHEA:10748"/>
        <dbReference type="ChEBI" id="CHEBI:15377"/>
        <dbReference type="ChEBI" id="CHEBI:15378"/>
        <dbReference type="ChEBI" id="CHEBI:16526"/>
        <dbReference type="ChEBI" id="CHEBI:17544"/>
        <dbReference type="EC" id="4.2.1.1"/>
    </reaction>
</comment>
<accession>A0A1E5RNE7</accession>
<evidence type="ECO:0000256" key="6">
    <source>
        <dbReference type="ARBA" id="ARBA00048348"/>
    </source>
</evidence>
<evidence type="ECO:0000256" key="4">
    <source>
        <dbReference type="ARBA" id="ARBA00022833"/>
    </source>
</evidence>
<comment type="caution">
    <text evidence="9">The sequence shown here is derived from an EMBL/GenBank/DDBJ whole genome shotgun (WGS) entry which is preliminary data.</text>
</comment>
<dbReference type="InterPro" id="IPR036874">
    <property type="entry name" value="Carbonic_anhydrase_sf"/>
</dbReference>
<gene>
    <name evidence="9" type="ORF">AWRI3579_g843</name>
</gene>
<dbReference type="GO" id="GO:0004089">
    <property type="term" value="F:carbonate dehydratase activity"/>
    <property type="evidence" value="ECO:0007669"/>
    <property type="project" value="UniProtKB-UniRule"/>
</dbReference>
<evidence type="ECO:0000313" key="10">
    <source>
        <dbReference type="Proteomes" id="UP000095728"/>
    </source>
</evidence>
<evidence type="ECO:0000256" key="8">
    <source>
        <dbReference type="RuleBase" id="RU003956"/>
    </source>
</evidence>
<dbReference type="PANTHER" id="PTHR11002">
    <property type="entry name" value="CARBONIC ANHYDRASE"/>
    <property type="match status" value="1"/>
</dbReference>
<dbReference type="AlphaFoldDB" id="A0A1E5RNE7"/>
<dbReference type="InterPro" id="IPR001765">
    <property type="entry name" value="Carbonic_anhydrase"/>
</dbReference>
<keyword evidence="3 7" id="KW-0479">Metal-binding</keyword>
<dbReference type="SUPFAM" id="SSF53056">
    <property type="entry name" value="beta-carbonic anhydrase, cab"/>
    <property type="match status" value="1"/>
</dbReference>
<evidence type="ECO:0000256" key="2">
    <source>
        <dbReference type="ARBA" id="ARBA00012925"/>
    </source>
</evidence>
<dbReference type="GO" id="GO:0005737">
    <property type="term" value="C:cytoplasm"/>
    <property type="evidence" value="ECO:0007669"/>
    <property type="project" value="TreeGrafter"/>
</dbReference>
<protein>
    <recommendedName>
        <fullName evidence="2 8">Carbonic anhydrase</fullName>
        <ecNumber evidence="2 8">4.2.1.1</ecNumber>
    </recommendedName>
    <alternativeName>
        <fullName evidence="8">Carbonate dehydratase</fullName>
    </alternativeName>
</protein>
<feature type="binding site" evidence="7">
    <location>
        <position position="60"/>
    </location>
    <ligand>
        <name>Zn(2+)</name>
        <dbReference type="ChEBI" id="CHEBI:29105"/>
    </ligand>
</feature>
<keyword evidence="5 8" id="KW-0456">Lyase</keyword>
<dbReference type="SMART" id="SM00947">
    <property type="entry name" value="Pro_CA"/>
    <property type="match status" value="1"/>
</dbReference>
<comment type="similarity">
    <text evidence="1 8">Belongs to the beta-class carbonic anhydrase family.</text>
</comment>
<dbReference type="EMBL" id="LPNM01000005">
    <property type="protein sequence ID" value="OEJ88405.1"/>
    <property type="molecule type" value="Genomic_DNA"/>
</dbReference>
<reference evidence="10" key="1">
    <citation type="journal article" date="2016" name="Genome Announc.">
        <title>Genome sequences of three species of Hanseniaspora isolated from spontaneous wine fermentations.</title>
        <authorList>
            <person name="Sternes P.R."/>
            <person name="Lee D."/>
            <person name="Kutyna D.R."/>
            <person name="Borneman A.R."/>
        </authorList>
    </citation>
    <scope>NUCLEOTIDE SEQUENCE [LARGE SCALE GENOMIC DNA]</scope>
    <source>
        <strain evidence="10">AWRI3579</strain>
    </source>
</reference>
<evidence type="ECO:0000313" key="9">
    <source>
        <dbReference type="EMBL" id="OEJ88405.1"/>
    </source>
</evidence>